<comment type="caution">
    <text evidence="2">The sequence shown here is derived from an EMBL/GenBank/DDBJ whole genome shotgun (WGS) entry which is preliminary data.</text>
</comment>
<feature type="transmembrane region" description="Helical" evidence="1">
    <location>
        <begin position="6"/>
        <end position="28"/>
    </location>
</feature>
<keyword evidence="3" id="KW-1185">Reference proteome</keyword>
<dbReference type="RefSeq" id="WP_253757786.1">
    <property type="nucleotide sequence ID" value="NZ_JAMZDZ010000001.1"/>
</dbReference>
<sequence>MNRSRGSVSVFFSIMALGWVTILLLIVVGGGRVRAYQRADNIAAEAARAAGQAIELPPAVEGDEKRIDPARARLVAEAYLRDAGASGTVTVAGDGQSVEVTATVGYDNPSGFPFLGGRTWYATGAATAVLLVG</sequence>
<dbReference type="EMBL" id="JBHSAY010000005">
    <property type="protein sequence ID" value="MFC4130496.1"/>
    <property type="molecule type" value="Genomic_DNA"/>
</dbReference>
<reference evidence="3" key="1">
    <citation type="journal article" date="2019" name="Int. J. Syst. Evol. Microbiol.">
        <title>The Global Catalogue of Microorganisms (GCM) 10K type strain sequencing project: providing services to taxonomists for standard genome sequencing and annotation.</title>
        <authorList>
            <consortium name="The Broad Institute Genomics Platform"/>
            <consortium name="The Broad Institute Genome Sequencing Center for Infectious Disease"/>
            <person name="Wu L."/>
            <person name="Ma J."/>
        </authorList>
    </citation>
    <scope>NUCLEOTIDE SEQUENCE [LARGE SCALE GENOMIC DNA]</scope>
    <source>
        <strain evidence="3">CGMCC 4.7289</strain>
    </source>
</reference>
<accession>A0ABV8LHV0</accession>
<gene>
    <name evidence="2" type="ORF">ACFOZ4_07760</name>
</gene>
<dbReference type="Proteomes" id="UP001595816">
    <property type="component" value="Unassembled WGS sequence"/>
</dbReference>
<keyword evidence="1" id="KW-1133">Transmembrane helix</keyword>
<proteinExistence type="predicted"/>
<keyword evidence="1" id="KW-0472">Membrane</keyword>
<evidence type="ECO:0008006" key="4">
    <source>
        <dbReference type="Google" id="ProtNLM"/>
    </source>
</evidence>
<name>A0ABV8LHV0_9ACTN</name>
<organism evidence="2 3">
    <name type="scientific">Hamadaea flava</name>
    <dbReference type="NCBI Taxonomy" id="1742688"/>
    <lineage>
        <taxon>Bacteria</taxon>
        <taxon>Bacillati</taxon>
        <taxon>Actinomycetota</taxon>
        <taxon>Actinomycetes</taxon>
        <taxon>Micromonosporales</taxon>
        <taxon>Micromonosporaceae</taxon>
        <taxon>Hamadaea</taxon>
    </lineage>
</organism>
<evidence type="ECO:0000313" key="2">
    <source>
        <dbReference type="EMBL" id="MFC4130496.1"/>
    </source>
</evidence>
<evidence type="ECO:0000256" key="1">
    <source>
        <dbReference type="SAM" id="Phobius"/>
    </source>
</evidence>
<protein>
    <recommendedName>
        <fullName evidence="4">Flp pilus-assembly TadG-like N-terminal domain-containing protein</fullName>
    </recommendedName>
</protein>
<keyword evidence="1" id="KW-0812">Transmembrane</keyword>
<evidence type="ECO:0000313" key="3">
    <source>
        <dbReference type="Proteomes" id="UP001595816"/>
    </source>
</evidence>